<dbReference type="STRING" id="276.THFILI_11410"/>
<dbReference type="PROSITE" id="PS00110">
    <property type="entry name" value="PYRUVATE_KINASE"/>
    <property type="match status" value="1"/>
</dbReference>
<keyword evidence="8" id="KW-0547">Nucleotide-binding</keyword>
<dbReference type="NCBIfam" id="TIGR01064">
    <property type="entry name" value="pyruv_kin"/>
    <property type="match status" value="1"/>
</dbReference>
<evidence type="ECO:0000256" key="13">
    <source>
        <dbReference type="ARBA" id="ARBA00023152"/>
    </source>
</evidence>
<feature type="domain" description="Pyruvate kinase C-terminal" evidence="18">
    <location>
        <begin position="358"/>
        <end position="470"/>
    </location>
</feature>
<sequence>MTHFKRTKIVATLGPKSSSKETVRALAEAGANVFRLNFSHGTPEDHRKRVQIVREVAEETGRTLAILQDLQGPKIRIGRFRSGKVVLEPGKPFVLTRERVEGDENWVSVSYEGLPEDVAPGQVLLLDDGKIRLRVEKVEGGEIHTRVEVGGVLSDHKGINIPGADLSIPALSDKDIEDLALGAELSVDWVAVSFVRSRDDLLLARHYLARFGSRARLMAKIEKPSAVLRFEEILEEADGVMVARGDLGVEMPIEEVPIVQKRIILRAIAAGKPVVTATQMLESMVQNPFPTRAEASDVANAIFDGSDAVMLSAETAAGAYPVEAVAMMRRIAEVVETSPEFLQKLNLLRPSPTPTTQDAIAQAADDVVEAVGAKAIVVFTATGSSARRIARTRPQVPILALTPNLEVRNQLALVWGVYPHLAPDPQDTDDMVRIALREVRALGLAQVGDRVVIAAGVPFGVRGTTNLLRVERVS</sequence>
<dbReference type="NCBIfam" id="NF004491">
    <property type="entry name" value="PRK05826.1"/>
    <property type="match status" value="1"/>
</dbReference>
<keyword evidence="7" id="KW-0479">Metal-binding</keyword>
<keyword evidence="10" id="KW-0067">ATP-binding</keyword>
<evidence type="ECO:0000256" key="14">
    <source>
        <dbReference type="ARBA" id="ARBA00023317"/>
    </source>
</evidence>
<evidence type="ECO:0000256" key="9">
    <source>
        <dbReference type="ARBA" id="ARBA00022777"/>
    </source>
</evidence>
<dbReference type="EMBL" id="JPSL02000040">
    <property type="protein sequence ID" value="KGQ22446.2"/>
    <property type="molecule type" value="Genomic_DNA"/>
</dbReference>
<dbReference type="Gene3D" id="3.40.1380.20">
    <property type="entry name" value="Pyruvate kinase, C-terminal domain"/>
    <property type="match status" value="1"/>
</dbReference>
<dbReference type="Pfam" id="PF00224">
    <property type="entry name" value="PK"/>
    <property type="match status" value="1"/>
</dbReference>
<dbReference type="SUPFAM" id="SSF52935">
    <property type="entry name" value="PK C-terminal domain-like"/>
    <property type="match status" value="1"/>
</dbReference>
<evidence type="ECO:0000256" key="2">
    <source>
        <dbReference type="ARBA" id="ARBA00001958"/>
    </source>
</evidence>
<keyword evidence="14 19" id="KW-0670">Pyruvate</keyword>
<dbReference type="UniPathway" id="UPA00109">
    <property type="reaction ID" value="UER00188"/>
</dbReference>
<gene>
    <name evidence="19" type="ORF">THFILI_11410</name>
</gene>
<dbReference type="InterPro" id="IPR015795">
    <property type="entry name" value="Pyrv_Knase_C"/>
</dbReference>
<evidence type="ECO:0000256" key="11">
    <source>
        <dbReference type="ARBA" id="ARBA00022842"/>
    </source>
</evidence>
<dbReference type="GO" id="GO:0004743">
    <property type="term" value="F:pyruvate kinase activity"/>
    <property type="evidence" value="ECO:0007669"/>
    <property type="project" value="UniProtKB-UniRule"/>
</dbReference>
<dbReference type="SUPFAM" id="SSF51621">
    <property type="entry name" value="Phosphoenolpyruvate/pyruvate domain"/>
    <property type="match status" value="1"/>
</dbReference>
<dbReference type="InterPro" id="IPR018209">
    <property type="entry name" value="Pyrv_Knase_AS"/>
</dbReference>
<comment type="cofactor">
    <cofactor evidence="1">
        <name>Mg(2+)</name>
        <dbReference type="ChEBI" id="CHEBI:18420"/>
    </cofactor>
</comment>
<keyword evidence="20" id="KW-1185">Reference proteome</keyword>
<dbReference type="EC" id="2.7.1.40" evidence="5 15"/>
<dbReference type="PANTHER" id="PTHR11817">
    <property type="entry name" value="PYRUVATE KINASE"/>
    <property type="match status" value="1"/>
</dbReference>
<dbReference type="InterPro" id="IPR040442">
    <property type="entry name" value="Pyrv_kinase-like_dom_sf"/>
</dbReference>
<comment type="similarity">
    <text evidence="4 16">Belongs to the pyruvate kinase family.</text>
</comment>
<evidence type="ECO:0000259" key="18">
    <source>
        <dbReference type="Pfam" id="PF02887"/>
    </source>
</evidence>
<evidence type="ECO:0000259" key="17">
    <source>
        <dbReference type="Pfam" id="PF00224"/>
    </source>
</evidence>
<comment type="pathway">
    <text evidence="3 16">Carbohydrate degradation; glycolysis; pyruvate from D-glyceraldehyde 3-phosphate: step 5/5.</text>
</comment>
<dbReference type="Gene3D" id="2.40.33.10">
    <property type="entry name" value="PK beta-barrel domain-like"/>
    <property type="match status" value="1"/>
</dbReference>
<dbReference type="InterPro" id="IPR015793">
    <property type="entry name" value="Pyrv_Knase_brl"/>
</dbReference>
<accession>A0A0A2WQJ7</accession>
<keyword evidence="9 16" id="KW-0418">Kinase</keyword>
<dbReference type="SUPFAM" id="SSF50800">
    <property type="entry name" value="PK beta-barrel domain-like"/>
    <property type="match status" value="1"/>
</dbReference>
<evidence type="ECO:0000256" key="7">
    <source>
        <dbReference type="ARBA" id="ARBA00022723"/>
    </source>
</evidence>
<evidence type="ECO:0000256" key="5">
    <source>
        <dbReference type="ARBA" id="ARBA00012142"/>
    </source>
</evidence>
<dbReference type="InterPro" id="IPR011037">
    <property type="entry name" value="Pyrv_Knase-like_insert_dom_sf"/>
</dbReference>
<dbReference type="InterPro" id="IPR036918">
    <property type="entry name" value="Pyrv_Knase_C_sf"/>
</dbReference>
<comment type="catalytic activity">
    <reaction evidence="16">
        <text>pyruvate + ATP = phosphoenolpyruvate + ADP + H(+)</text>
        <dbReference type="Rhea" id="RHEA:18157"/>
        <dbReference type="ChEBI" id="CHEBI:15361"/>
        <dbReference type="ChEBI" id="CHEBI:15378"/>
        <dbReference type="ChEBI" id="CHEBI:30616"/>
        <dbReference type="ChEBI" id="CHEBI:58702"/>
        <dbReference type="ChEBI" id="CHEBI:456216"/>
        <dbReference type="EC" id="2.7.1.40"/>
    </reaction>
</comment>
<keyword evidence="6 16" id="KW-0808">Transferase</keyword>
<dbReference type="RefSeq" id="WP_038062633.1">
    <property type="nucleotide sequence ID" value="NZ_JPSL02000040.1"/>
</dbReference>
<dbReference type="GO" id="GO:0030955">
    <property type="term" value="F:potassium ion binding"/>
    <property type="evidence" value="ECO:0007669"/>
    <property type="project" value="UniProtKB-UniRule"/>
</dbReference>
<dbReference type="NCBIfam" id="NF004886">
    <property type="entry name" value="PRK06247.1"/>
    <property type="match status" value="1"/>
</dbReference>
<evidence type="ECO:0000256" key="6">
    <source>
        <dbReference type="ARBA" id="ARBA00022679"/>
    </source>
</evidence>
<keyword evidence="13 16" id="KW-0324">Glycolysis</keyword>
<evidence type="ECO:0000256" key="1">
    <source>
        <dbReference type="ARBA" id="ARBA00001946"/>
    </source>
</evidence>
<dbReference type="NCBIfam" id="NF004978">
    <property type="entry name" value="PRK06354.1"/>
    <property type="match status" value="1"/>
</dbReference>
<dbReference type="FunFam" id="3.40.1380.20:FF:000009">
    <property type="entry name" value="Pyruvate kinase"/>
    <property type="match status" value="1"/>
</dbReference>
<dbReference type="InterPro" id="IPR015806">
    <property type="entry name" value="Pyrv_Knase_insert_dom_sf"/>
</dbReference>
<evidence type="ECO:0000313" key="20">
    <source>
        <dbReference type="Proteomes" id="UP000030364"/>
    </source>
</evidence>
<dbReference type="Pfam" id="PF02887">
    <property type="entry name" value="PK_C"/>
    <property type="match status" value="1"/>
</dbReference>
<evidence type="ECO:0000256" key="8">
    <source>
        <dbReference type="ARBA" id="ARBA00022741"/>
    </source>
</evidence>
<protein>
    <recommendedName>
        <fullName evidence="5 15">Pyruvate kinase</fullName>
        <ecNumber evidence="5 15">2.7.1.40</ecNumber>
    </recommendedName>
</protein>
<evidence type="ECO:0000256" key="4">
    <source>
        <dbReference type="ARBA" id="ARBA00008663"/>
    </source>
</evidence>
<evidence type="ECO:0000313" key="19">
    <source>
        <dbReference type="EMBL" id="KGQ22446.2"/>
    </source>
</evidence>
<dbReference type="OrthoDB" id="9812123at2"/>
<evidence type="ECO:0000256" key="16">
    <source>
        <dbReference type="RuleBase" id="RU000504"/>
    </source>
</evidence>
<proteinExistence type="inferred from homology"/>
<evidence type="ECO:0000256" key="3">
    <source>
        <dbReference type="ARBA" id="ARBA00004997"/>
    </source>
</evidence>
<dbReference type="Gene3D" id="3.20.20.60">
    <property type="entry name" value="Phosphoenolpyruvate-binding domains"/>
    <property type="match status" value="1"/>
</dbReference>
<dbReference type="Proteomes" id="UP000030364">
    <property type="component" value="Unassembled WGS sequence"/>
</dbReference>
<comment type="cofactor">
    <cofactor evidence="2">
        <name>K(+)</name>
        <dbReference type="ChEBI" id="CHEBI:29103"/>
    </cofactor>
</comment>
<dbReference type="GO" id="GO:0000287">
    <property type="term" value="F:magnesium ion binding"/>
    <property type="evidence" value="ECO:0007669"/>
    <property type="project" value="UniProtKB-UniRule"/>
</dbReference>
<name>A0A0A2WQJ7_THEFI</name>
<dbReference type="GO" id="GO:0016301">
    <property type="term" value="F:kinase activity"/>
    <property type="evidence" value="ECO:0007669"/>
    <property type="project" value="UniProtKB-KW"/>
</dbReference>
<evidence type="ECO:0000256" key="12">
    <source>
        <dbReference type="ARBA" id="ARBA00022958"/>
    </source>
</evidence>
<evidence type="ECO:0000256" key="15">
    <source>
        <dbReference type="NCBIfam" id="TIGR01064"/>
    </source>
</evidence>
<dbReference type="AlphaFoldDB" id="A0A0A2WQJ7"/>
<keyword evidence="12" id="KW-0630">Potassium</keyword>
<dbReference type="GO" id="GO:0005524">
    <property type="term" value="F:ATP binding"/>
    <property type="evidence" value="ECO:0007669"/>
    <property type="project" value="UniProtKB-KW"/>
</dbReference>
<dbReference type="PRINTS" id="PR01050">
    <property type="entry name" value="PYRUVTKNASE"/>
</dbReference>
<organism evidence="19 20">
    <name type="scientific">Thermus filiformis</name>
    <dbReference type="NCBI Taxonomy" id="276"/>
    <lineage>
        <taxon>Bacteria</taxon>
        <taxon>Thermotogati</taxon>
        <taxon>Deinococcota</taxon>
        <taxon>Deinococci</taxon>
        <taxon>Thermales</taxon>
        <taxon>Thermaceae</taxon>
        <taxon>Thermus</taxon>
    </lineage>
</organism>
<feature type="domain" description="Pyruvate kinase barrel" evidence="17">
    <location>
        <begin position="5"/>
        <end position="325"/>
    </location>
</feature>
<comment type="caution">
    <text evidence="19">The sequence shown here is derived from an EMBL/GenBank/DDBJ whole genome shotgun (WGS) entry which is preliminary data.</text>
</comment>
<dbReference type="FunFam" id="2.40.33.10:FF:000001">
    <property type="entry name" value="Pyruvate kinase"/>
    <property type="match status" value="1"/>
</dbReference>
<evidence type="ECO:0000256" key="10">
    <source>
        <dbReference type="ARBA" id="ARBA00022840"/>
    </source>
</evidence>
<dbReference type="InterPro" id="IPR015813">
    <property type="entry name" value="Pyrv/PenolPyrv_kinase-like_dom"/>
</dbReference>
<reference evidence="19 20" key="1">
    <citation type="journal article" date="2015" name="Genome Announc.">
        <title>Draft Genome Sequence of the Thermophile Thermus filiformis ATCC 43280, Producer of Carotenoid-(Di)glucoside-Branched Fatty Acid (Di)esters and Source of Hyperthermostable Enzymes of Biotechnological Interest.</title>
        <authorList>
            <person name="Mandelli F."/>
            <person name="Oliveira Ramires B."/>
            <person name="Couger M.B."/>
            <person name="Paixao D.A."/>
            <person name="Camilo C.M."/>
            <person name="Polikarpov I."/>
            <person name="Prade R."/>
            <person name="Riano-Pachon D.M."/>
            <person name="Squina F.M."/>
        </authorList>
    </citation>
    <scope>NUCLEOTIDE SEQUENCE [LARGE SCALE GENOMIC DNA]</scope>
    <source>
        <strain evidence="19 20">ATCC 43280</strain>
    </source>
</reference>
<dbReference type="InterPro" id="IPR001697">
    <property type="entry name" value="Pyr_Knase"/>
</dbReference>
<keyword evidence="11 16" id="KW-0460">Magnesium</keyword>